<keyword evidence="2 3" id="KW-0808">Transferase</keyword>
<evidence type="ECO:0000256" key="1">
    <source>
        <dbReference type="ARBA" id="ARBA00005531"/>
    </source>
</evidence>
<dbReference type="InterPro" id="IPR011141">
    <property type="entry name" value="Polyketide_synthase_type-III"/>
</dbReference>
<dbReference type="InterPro" id="IPR016039">
    <property type="entry name" value="Thiolase-like"/>
</dbReference>
<dbReference type="Gene3D" id="3.40.47.10">
    <property type="match status" value="2"/>
</dbReference>
<gene>
    <name evidence="6" type="ORF">JKP88DRAFT_278817</name>
</gene>
<evidence type="ECO:0000259" key="4">
    <source>
        <dbReference type="Pfam" id="PF00195"/>
    </source>
</evidence>
<comment type="similarity">
    <text evidence="1 3">Belongs to the thiolase-like superfamily. Chalcone/stilbene synthases family.</text>
</comment>
<protein>
    <submittedName>
        <fullName evidence="6">Thiolase-like protein</fullName>
    </submittedName>
</protein>
<dbReference type="Proteomes" id="UP000664859">
    <property type="component" value="Unassembled WGS sequence"/>
</dbReference>
<dbReference type="PIRSF" id="PIRSF000451">
    <property type="entry name" value="PKS_III"/>
    <property type="match status" value="1"/>
</dbReference>
<evidence type="ECO:0000256" key="2">
    <source>
        <dbReference type="ARBA" id="ARBA00022679"/>
    </source>
</evidence>
<comment type="caution">
    <text evidence="6">The sequence shown here is derived from an EMBL/GenBank/DDBJ whole genome shotgun (WGS) entry which is preliminary data.</text>
</comment>
<dbReference type="Pfam" id="PF02797">
    <property type="entry name" value="Chal_sti_synt_C"/>
    <property type="match status" value="1"/>
</dbReference>
<dbReference type="InterPro" id="IPR001099">
    <property type="entry name" value="Chalcone/stilbene_synt_N"/>
</dbReference>
<dbReference type="PANTHER" id="PTHR11877">
    <property type="entry name" value="HYDROXYMETHYLGLUTARYL-COA SYNTHASE"/>
    <property type="match status" value="1"/>
</dbReference>
<dbReference type="OrthoDB" id="329835at2759"/>
<proteinExistence type="inferred from homology"/>
<dbReference type="AlphaFoldDB" id="A0A835Z263"/>
<feature type="domain" description="Chalcone/stilbene synthase C-terminal" evidence="5">
    <location>
        <begin position="314"/>
        <end position="387"/>
    </location>
</feature>
<dbReference type="Pfam" id="PF00195">
    <property type="entry name" value="Chal_sti_synt_N"/>
    <property type="match status" value="1"/>
</dbReference>
<evidence type="ECO:0000256" key="3">
    <source>
        <dbReference type="RuleBase" id="RU003633"/>
    </source>
</evidence>
<dbReference type="InterPro" id="IPR012328">
    <property type="entry name" value="Chalcone/stilbene_synt_C"/>
</dbReference>
<evidence type="ECO:0000259" key="5">
    <source>
        <dbReference type="Pfam" id="PF02797"/>
    </source>
</evidence>
<evidence type="ECO:0000313" key="7">
    <source>
        <dbReference type="Proteomes" id="UP000664859"/>
    </source>
</evidence>
<dbReference type="SUPFAM" id="SSF53901">
    <property type="entry name" value="Thiolase-like"/>
    <property type="match status" value="2"/>
</dbReference>
<dbReference type="GO" id="GO:0016747">
    <property type="term" value="F:acyltransferase activity, transferring groups other than amino-acyl groups"/>
    <property type="evidence" value="ECO:0007669"/>
    <property type="project" value="InterPro"/>
</dbReference>
<dbReference type="EMBL" id="JAFCMP010000312">
    <property type="protein sequence ID" value="KAG5181639.1"/>
    <property type="molecule type" value="Genomic_DNA"/>
</dbReference>
<sequence>MERVTSELPNARPEAFVAAYGTATPPRVSTQRFVEVTSAAYRRPGKSDDTIAKFVRICKAARVTGRSMSLAKYHAGTETAEVQYLGKPAGEPREAELIAKGRKGLTAEQRAALWDDIAPKLSLEAARSALASWAEGSASDITHVITTNTTGWREPGIATHLIHSLGLSLDTQKAELNFNGCFCGMTCLRLARDIVRSGAAGERRAVLVVGIELSSLHADETQDDPSTLVTHSLFSDGAGAFVIATSGAWHFADAGMRSPDVAAALGAYFTDGAGRRLLARLAGGGAATKSSCTDRSGLIAVDDSDSDSELPALALHPGGPRILDALAEPLCTIFEFNKDALRASYATLFEYGNLGCAAILFVLARVLSTATEGRVASLTFGPGVTVEWGAFERTVQARTPCVTPVSCEGGSPEAFHDTTATQRH</sequence>
<name>A0A835Z263_9STRA</name>
<evidence type="ECO:0000313" key="6">
    <source>
        <dbReference type="EMBL" id="KAG5181639.1"/>
    </source>
</evidence>
<dbReference type="GO" id="GO:0030639">
    <property type="term" value="P:polyketide biosynthetic process"/>
    <property type="evidence" value="ECO:0007669"/>
    <property type="project" value="TreeGrafter"/>
</dbReference>
<accession>A0A835Z263</accession>
<reference evidence="6" key="1">
    <citation type="submission" date="2021-02" db="EMBL/GenBank/DDBJ databases">
        <title>First Annotated Genome of the Yellow-green Alga Tribonema minus.</title>
        <authorList>
            <person name="Mahan K.M."/>
        </authorList>
    </citation>
    <scope>NUCLEOTIDE SEQUENCE</scope>
    <source>
        <strain evidence="6">UTEX B ZZ1240</strain>
    </source>
</reference>
<feature type="domain" description="Chalcone/stilbene synthase N-terminal" evidence="4">
    <location>
        <begin position="11"/>
        <end position="244"/>
    </location>
</feature>
<keyword evidence="3" id="KW-0012">Acyltransferase</keyword>
<dbReference type="PANTHER" id="PTHR11877:SF46">
    <property type="entry name" value="TYPE III POLYKETIDE SYNTHASE A"/>
    <property type="match status" value="1"/>
</dbReference>
<keyword evidence="7" id="KW-1185">Reference proteome</keyword>
<organism evidence="6 7">
    <name type="scientific">Tribonema minus</name>
    <dbReference type="NCBI Taxonomy" id="303371"/>
    <lineage>
        <taxon>Eukaryota</taxon>
        <taxon>Sar</taxon>
        <taxon>Stramenopiles</taxon>
        <taxon>Ochrophyta</taxon>
        <taxon>PX clade</taxon>
        <taxon>Xanthophyceae</taxon>
        <taxon>Tribonematales</taxon>
        <taxon>Tribonemataceae</taxon>
        <taxon>Tribonema</taxon>
    </lineage>
</organism>